<feature type="non-terminal residue" evidence="8">
    <location>
        <position position="480"/>
    </location>
</feature>
<evidence type="ECO:0000256" key="1">
    <source>
        <dbReference type="ARBA" id="ARBA00005641"/>
    </source>
</evidence>
<gene>
    <name evidence="8" type="ORF">GGX14DRAFT_628576</name>
</gene>
<keyword evidence="6" id="KW-0732">Signal</keyword>
<dbReference type="Gene3D" id="3.20.20.80">
    <property type="entry name" value="Glycosidases"/>
    <property type="match status" value="1"/>
</dbReference>
<keyword evidence="9" id="KW-1185">Reference proteome</keyword>
<dbReference type="InterPro" id="IPR001547">
    <property type="entry name" value="Glyco_hydro_5"/>
</dbReference>
<dbReference type="InterPro" id="IPR017853">
    <property type="entry name" value="GH"/>
</dbReference>
<dbReference type="GO" id="GO:0005576">
    <property type="term" value="C:extracellular region"/>
    <property type="evidence" value="ECO:0007669"/>
    <property type="project" value="TreeGrafter"/>
</dbReference>
<evidence type="ECO:0000256" key="4">
    <source>
        <dbReference type="RuleBase" id="RU361153"/>
    </source>
</evidence>
<dbReference type="GO" id="GO:0008422">
    <property type="term" value="F:beta-glucosidase activity"/>
    <property type="evidence" value="ECO:0007669"/>
    <property type="project" value="TreeGrafter"/>
</dbReference>
<dbReference type="AlphaFoldDB" id="A0AAD6YRG5"/>
<keyword evidence="2 4" id="KW-0378">Hydrolase</keyword>
<comment type="caution">
    <text evidence="8">The sequence shown here is derived from an EMBL/GenBank/DDBJ whole genome shotgun (WGS) entry which is preliminary data.</text>
</comment>
<dbReference type="PANTHER" id="PTHR31297:SF42">
    <property type="entry name" value="GLYCOSIDE HYDROLASE FAMILY 5 DOMAIN-CONTAINING PROTEIN"/>
    <property type="match status" value="1"/>
</dbReference>
<dbReference type="GO" id="GO:0009251">
    <property type="term" value="P:glucan catabolic process"/>
    <property type="evidence" value="ECO:0007669"/>
    <property type="project" value="TreeGrafter"/>
</dbReference>
<keyword evidence="3 4" id="KW-0326">Glycosidase</keyword>
<feature type="chain" id="PRO_5041901228" evidence="6">
    <location>
        <begin position="23"/>
        <end position="480"/>
    </location>
</feature>
<sequence length="480" mass="52758">MFSIPLSLLLLCQLLLTDTVHAAQQCRLQLHAKNSGGSVPPNASTPTATTPSGTGATTGATTSVQLGASASPTPFQYGVTPIRGVNLGGWFVLEPWITPSIFNNTGNDAIVDEYTFGGMQDSATALSVLQNHWETWITEDDFAAIATAGLNHVRIPVGYWSVPLTSADTNQSTSVAPYTPGAWPYLLKALNWAKQYNIHVILDLHGAPGSQNGFDNSGQRTSNAEWENSPANITRTIDTLRFIVENIGGLIDVIELLNEPATYLSSTYPDTLRQFWQDGYNAVRSVAGSNMKIMIGDGFEGVDSWTNFLTYPGKYPCVHLVLPSLILIQHEYQIFSVPELSRSFDDHISFACSSMGDLTNFAKNNIWTVVGEWSTAVTDCALWLNGRGVGARWDGTWYTPNTPLGSCTGWTGSYASFSSDYKTFLRKYWEVQTMMGENVQGWITWAWKVCRADTYSYQKGLEGGWIPQDPTDRLYPNICS</sequence>
<name>A0AAD6YRG5_9AGAR</name>
<evidence type="ECO:0000259" key="7">
    <source>
        <dbReference type="Pfam" id="PF00150"/>
    </source>
</evidence>
<evidence type="ECO:0000256" key="5">
    <source>
        <dbReference type="SAM" id="MobiDB-lite"/>
    </source>
</evidence>
<dbReference type="InterPro" id="IPR050386">
    <property type="entry name" value="Glycosyl_hydrolase_5"/>
</dbReference>
<feature type="domain" description="Glycoside hydrolase family 5" evidence="7">
    <location>
        <begin position="126"/>
        <end position="377"/>
    </location>
</feature>
<proteinExistence type="inferred from homology"/>
<feature type="signal peptide" evidence="6">
    <location>
        <begin position="1"/>
        <end position="22"/>
    </location>
</feature>
<evidence type="ECO:0000256" key="6">
    <source>
        <dbReference type="SAM" id="SignalP"/>
    </source>
</evidence>
<protein>
    <submittedName>
        <fullName evidence="8">Glycoside hydrolase family 5 protein</fullName>
    </submittedName>
</protein>
<feature type="region of interest" description="Disordered" evidence="5">
    <location>
        <begin position="33"/>
        <end position="60"/>
    </location>
</feature>
<dbReference type="Pfam" id="PF00150">
    <property type="entry name" value="Cellulase"/>
    <property type="match status" value="1"/>
</dbReference>
<evidence type="ECO:0000256" key="2">
    <source>
        <dbReference type="ARBA" id="ARBA00022801"/>
    </source>
</evidence>
<dbReference type="Proteomes" id="UP001219525">
    <property type="component" value="Unassembled WGS sequence"/>
</dbReference>
<reference evidence="8" key="1">
    <citation type="submission" date="2023-03" db="EMBL/GenBank/DDBJ databases">
        <title>Massive genome expansion in bonnet fungi (Mycena s.s.) driven by repeated elements and novel gene families across ecological guilds.</title>
        <authorList>
            <consortium name="Lawrence Berkeley National Laboratory"/>
            <person name="Harder C.B."/>
            <person name="Miyauchi S."/>
            <person name="Viragh M."/>
            <person name="Kuo A."/>
            <person name="Thoen E."/>
            <person name="Andreopoulos B."/>
            <person name="Lu D."/>
            <person name="Skrede I."/>
            <person name="Drula E."/>
            <person name="Henrissat B."/>
            <person name="Morin E."/>
            <person name="Kohler A."/>
            <person name="Barry K."/>
            <person name="LaButti K."/>
            <person name="Morin E."/>
            <person name="Salamov A."/>
            <person name="Lipzen A."/>
            <person name="Mereny Z."/>
            <person name="Hegedus B."/>
            <person name="Baldrian P."/>
            <person name="Stursova M."/>
            <person name="Weitz H."/>
            <person name="Taylor A."/>
            <person name="Grigoriev I.V."/>
            <person name="Nagy L.G."/>
            <person name="Martin F."/>
            <person name="Kauserud H."/>
        </authorList>
    </citation>
    <scope>NUCLEOTIDE SEQUENCE</scope>
    <source>
        <strain evidence="8">9144</strain>
    </source>
</reference>
<dbReference type="GO" id="GO:0009986">
    <property type="term" value="C:cell surface"/>
    <property type="evidence" value="ECO:0007669"/>
    <property type="project" value="TreeGrafter"/>
</dbReference>
<evidence type="ECO:0000313" key="8">
    <source>
        <dbReference type="EMBL" id="KAJ7227170.1"/>
    </source>
</evidence>
<accession>A0AAD6YRG5</accession>
<feature type="compositionally biased region" description="Low complexity" evidence="5">
    <location>
        <begin position="40"/>
        <end position="60"/>
    </location>
</feature>
<dbReference type="SUPFAM" id="SSF51445">
    <property type="entry name" value="(Trans)glycosidases"/>
    <property type="match status" value="1"/>
</dbReference>
<comment type="similarity">
    <text evidence="1 4">Belongs to the glycosyl hydrolase 5 (cellulase A) family.</text>
</comment>
<dbReference type="PANTHER" id="PTHR31297">
    <property type="entry name" value="GLUCAN ENDO-1,6-BETA-GLUCOSIDASE B"/>
    <property type="match status" value="1"/>
</dbReference>
<organism evidence="8 9">
    <name type="scientific">Mycena pura</name>
    <dbReference type="NCBI Taxonomy" id="153505"/>
    <lineage>
        <taxon>Eukaryota</taxon>
        <taxon>Fungi</taxon>
        <taxon>Dikarya</taxon>
        <taxon>Basidiomycota</taxon>
        <taxon>Agaricomycotina</taxon>
        <taxon>Agaricomycetes</taxon>
        <taxon>Agaricomycetidae</taxon>
        <taxon>Agaricales</taxon>
        <taxon>Marasmiineae</taxon>
        <taxon>Mycenaceae</taxon>
        <taxon>Mycena</taxon>
    </lineage>
</organism>
<evidence type="ECO:0000313" key="9">
    <source>
        <dbReference type="Proteomes" id="UP001219525"/>
    </source>
</evidence>
<dbReference type="EMBL" id="JARJCW010000003">
    <property type="protein sequence ID" value="KAJ7227170.1"/>
    <property type="molecule type" value="Genomic_DNA"/>
</dbReference>
<evidence type="ECO:0000256" key="3">
    <source>
        <dbReference type="ARBA" id="ARBA00023295"/>
    </source>
</evidence>